<organism evidence="2 3">
    <name type="scientific">Portunus trituberculatus</name>
    <name type="common">Swimming crab</name>
    <name type="synonym">Neptunus trituberculatus</name>
    <dbReference type="NCBI Taxonomy" id="210409"/>
    <lineage>
        <taxon>Eukaryota</taxon>
        <taxon>Metazoa</taxon>
        <taxon>Ecdysozoa</taxon>
        <taxon>Arthropoda</taxon>
        <taxon>Crustacea</taxon>
        <taxon>Multicrustacea</taxon>
        <taxon>Malacostraca</taxon>
        <taxon>Eumalacostraca</taxon>
        <taxon>Eucarida</taxon>
        <taxon>Decapoda</taxon>
        <taxon>Pleocyemata</taxon>
        <taxon>Brachyura</taxon>
        <taxon>Eubrachyura</taxon>
        <taxon>Portunoidea</taxon>
        <taxon>Portunidae</taxon>
        <taxon>Portuninae</taxon>
        <taxon>Portunus</taxon>
    </lineage>
</organism>
<sequence length="119" mass="12960">MTSLHVLLQRVPVRLGGLIPAPTESSMAGKGLASNGGNQPRATNKKEKKGPLEILVSLKISQNTACQPLQQASFVSPSLPRPLPTEDYTMPWSYYTISRIALVGLHLLRTPCLTDLEPR</sequence>
<evidence type="ECO:0000256" key="1">
    <source>
        <dbReference type="SAM" id="MobiDB-lite"/>
    </source>
</evidence>
<reference evidence="2 3" key="1">
    <citation type="submission" date="2019-05" db="EMBL/GenBank/DDBJ databases">
        <title>Another draft genome of Portunus trituberculatus and its Hox gene families provides insights of decapod evolution.</title>
        <authorList>
            <person name="Jeong J.-H."/>
            <person name="Song I."/>
            <person name="Kim S."/>
            <person name="Choi T."/>
            <person name="Kim D."/>
            <person name="Ryu S."/>
            <person name="Kim W."/>
        </authorList>
    </citation>
    <scope>NUCLEOTIDE SEQUENCE [LARGE SCALE GENOMIC DNA]</scope>
    <source>
        <tissue evidence="2">Muscle</tissue>
    </source>
</reference>
<proteinExistence type="predicted"/>
<dbReference type="AlphaFoldDB" id="A0A5B7F5M1"/>
<keyword evidence="3" id="KW-1185">Reference proteome</keyword>
<evidence type="ECO:0000313" key="2">
    <source>
        <dbReference type="EMBL" id="MPC42301.1"/>
    </source>
</evidence>
<comment type="caution">
    <text evidence="2">The sequence shown here is derived from an EMBL/GenBank/DDBJ whole genome shotgun (WGS) entry which is preliminary data.</text>
</comment>
<gene>
    <name evidence="2" type="ORF">E2C01_035920</name>
</gene>
<accession>A0A5B7F5M1</accession>
<evidence type="ECO:0000313" key="3">
    <source>
        <dbReference type="Proteomes" id="UP000324222"/>
    </source>
</evidence>
<dbReference type="EMBL" id="VSRR010005384">
    <property type="protein sequence ID" value="MPC42301.1"/>
    <property type="molecule type" value="Genomic_DNA"/>
</dbReference>
<dbReference type="Proteomes" id="UP000324222">
    <property type="component" value="Unassembled WGS sequence"/>
</dbReference>
<protein>
    <submittedName>
        <fullName evidence="2">Uncharacterized protein</fullName>
    </submittedName>
</protein>
<feature type="region of interest" description="Disordered" evidence="1">
    <location>
        <begin position="22"/>
        <end position="50"/>
    </location>
</feature>
<name>A0A5B7F5M1_PORTR</name>